<feature type="compositionally biased region" description="Polar residues" evidence="1">
    <location>
        <begin position="546"/>
        <end position="566"/>
    </location>
</feature>
<feature type="compositionally biased region" description="Polar residues" evidence="1">
    <location>
        <begin position="577"/>
        <end position="591"/>
    </location>
</feature>
<evidence type="ECO:0000256" key="1">
    <source>
        <dbReference type="SAM" id="MobiDB-lite"/>
    </source>
</evidence>
<dbReference type="AlphaFoldDB" id="Q08XZ3"/>
<feature type="region of interest" description="Disordered" evidence="1">
    <location>
        <begin position="1"/>
        <end position="55"/>
    </location>
</feature>
<evidence type="ECO:0000313" key="3">
    <source>
        <dbReference type="Proteomes" id="UP000032702"/>
    </source>
</evidence>
<dbReference type="Proteomes" id="UP000032702">
    <property type="component" value="Unassembled WGS sequence"/>
</dbReference>
<protein>
    <submittedName>
        <fullName evidence="2">Uncharacterized protein</fullName>
    </submittedName>
</protein>
<name>Q08XZ3_STIAD</name>
<feature type="region of interest" description="Disordered" evidence="1">
    <location>
        <begin position="507"/>
        <end position="626"/>
    </location>
</feature>
<reference evidence="2 3" key="1">
    <citation type="submission" date="2006-04" db="EMBL/GenBank/DDBJ databases">
        <authorList>
            <person name="Nierman W.C."/>
        </authorList>
    </citation>
    <scope>NUCLEOTIDE SEQUENCE [LARGE SCALE GENOMIC DNA]</scope>
    <source>
        <strain evidence="2 3">DW4/3-1</strain>
    </source>
</reference>
<comment type="caution">
    <text evidence="2">The sequence shown here is derived from an EMBL/GenBank/DDBJ whole genome shotgun (WGS) entry which is preliminary data.</text>
</comment>
<accession>Q08XZ3</accession>
<evidence type="ECO:0000313" key="2">
    <source>
        <dbReference type="EMBL" id="EAU65357.1"/>
    </source>
</evidence>
<feature type="compositionally biased region" description="Gly residues" evidence="1">
    <location>
        <begin position="515"/>
        <end position="524"/>
    </location>
</feature>
<organism evidence="2 3">
    <name type="scientific">Stigmatella aurantiaca (strain DW4/3-1)</name>
    <dbReference type="NCBI Taxonomy" id="378806"/>
    <lineage>
        <taxon>Bacteria</taxon>
        <taxon>Pseudomonadati</taxon>
        <taxon>Myxococcota</taxon>
        <taxon>Myxococcia</taxon>
        <taxon>Myxococcales</taxon>
        <taxon>Cystobacterineae</taxon>
        <taxon>Archangiaceae</taxon>
        <taxon>Stigmatella</taxon>
    </lineage>
</organism>
<gene>
    <name evidence="2" type="ORF">STIAU_3985</name>
</gene>
<sequence length="648" mass="70948">MASLLLRSRSPQRRGAPASSRGFPPLLKPTRQPRRKPLQALSRVGREEDRGGRGQGLCQHRALVAERPEAVVAVVAAQSAQAHAAEGQVRVDEVQEHVVHHRPARGGVLEDVLDALRVLAEDVQGERLAARADVRVHLVQLLERHHGQHGAENLLLHDGHVRPDAREQGGGHIPGRLVGLSAHLELRSRGHRAGNQVLDAPECSVVHQPGEVRALLARLLLRAVEGREGLLGVLQKLLLPGGVDEDVVRRDAGLPRVDALAPHHPLRRGLHVRRGIDDDRRLAAQLQRHPGQVPGRRRHHPLADARVAGEEEVVEGLLQQRIAQRRAASQQRHLALLEHIPDERLQERGGVGRLLAGLEDHAVARGQRGDERVDGQGERVVPRRDDQHHALGLGADLARRAREQRWRAHARGLHPPLQVLHRVVQLAHHRLNLGDVHLGARLAEVRVDGGREGLAPLQDGRLQLAQPGDALGRRGARHRPAVGPLRLEDRAHPLRIHEVLGHRRHLLGGRRHGKGNGLGGGGGRLHVFDHGSAPERTAGHRGKGQTGQRVSSPRSSNVIDSASSRWKSTRRTDRWGRSSNSRVTGASSAISHSPIIRAFRRSSSRGPSPGFRKRSRCSSSAPVCPSVSRSRSLKARACSRGMLCSRTF</sequence>
<dbReference type="EMBL" id="AAMD01000085">
    <property type="protein sequence ID" value="EAU65357.1"/>
    <property type="molecule type" value="Genomic_DNA"/>
</dbReference>
<feature type="compositionally biased region" description="Low complexity" evidence="1">
    <location>
        <begin position="617"/>
        <end position="626"/>
    </location>
</feature>
<proteinExistence type="predicted"/>